<comment type="similarity">
    <text evidence="5">Belongs to the FMN-dependent alpha-hydroxy acid dehydrogenase family.</text>
</comment>
<evidence type="ECO:0000256" key="1">
    <source>
        <dbReference type="ARBA" id="ARBA00001917"/>
    </source>
</evidence>
<dbReference type="InterPro" id="IPR000262">
    <property type="entry name" value="FMN-dep_DH"/>
</dbReference>
<evidence type="ECO:0000256" key="4">
    <source>
        <dbReference type="ARBA" id="ARBA00023002"/>
    </source>
</evidence>
<dbReference type="GO" id="GO:0016491">
    <property type="term" value="F:oxidoreductase activity"/>
    <property type="evidence" value="ECO:0007669"/>
    <property type="project" value="UniProtKB-KW"/>
</dbReference>
<evidence type="ECO:0000256" key="3">
    <source>
        <dbReference type="ARBA" id="ARBA00022643"/>
    </source>
</evidence>
<sequence length="387" mass="42402">MPVITNIEDLKRIYARRVPKMFYDYAESGSWTEQTFRDNTTDFEQIRLRQRVAVDMAGRTTASRMIGQEVAMPVALAPVGLTGMQSADGEIKAARAAEAFGVPFTLSTMSINSIEEVAETTTKPFWFQLYTMKDEDYMRRLIGRAKAANCSALVITLDLQILGQRHKDLKNGLSAPPKLTPRTIANLMTKWAWGIEMLGAKRRNFGNIVGHVEGISDASSLGAWTAEQFDPSLDWGKIEKLKEMWGGKVILKGILDEEDAKMAAKVGADAITVSNHGGRQLDGALSSIRMLPRIMDAVGDQVEVHLDSGIRSGQDVLKALALGATGTMIGRAFVYGLGAMGQQGVTRALEVIHKELDTSMALCGEKSVSHLGRHNLMVPEDFTGRWA</sequence>
<dbReference type="PROSITE" id="PS00557">
    <property type="entry name" value="FMN_HYDROXY_ACID_DH_1"/>
    <property type="match status" value="1"/>
</dbReference>
<dbReference type="InterPro" id="IPR013785">
    <property type="entry name" value="Aldolase_TIM"/>
</dbReference>
<dbReference type="PANTHER" id="PTHR10578:SF107">
    <property type="entry name" value="2-HYDROXYACID OXIDASE 1"/>
    <property type="match status" value="1"/>
</dbReference>
<dbReference type="RefSeq" id="WP_317384276.1">
    <property type="nucleotide sequence ID" value="NZ_CP136704.1"/>
</dbReference>
<dbReference type="EC" id="1.-.-.-" evidence="7"/>
<keyword evidence="4 7" id="KW-0560">Oxidoreductase</keyword>
<name>A0ABZ0HA80_TRISK</name>
<dbReference type="Gene3D" id="3.20.20.70">
    <property type="entry name" value="Aldolase class I"/>
    <property type="match status" value="1"/>
</dbReference>
<dbReference type="InterPro" id="IPR012133">
    <property type="entry name" value="Alpha-hydoxy_acid_DH_FMN"/>
</dbReference>
<dbReference type="InterPro" id="IPR008259">
    <property type="entry name" value="FMN_hydac_DH_AS"/>
</dbReference>
<dbReference type="Pfam" id="PF01070">
    <property type="entry name" value="FMN_dh"/>
    <property type="match status" value="1"/>
</dbReference>
<dbReference type="SUPFAM" id="SSF51395">
    <property type="entry name" value="FMN-linked oxidoreductases"/>
    <property type="match status" value="1"/>
</dbReference>
<dbReference type="NCBIfam" id="NF008398">
    <property type="entry name" value="PRK11197.1"/>
    <property type="match status" value="1"/>
</dbReference>
<organism evidence="7 8">
    <name type="scientific">Tritonibacter scottomollicae</name>
    <name type="common">Epibacterium scottomollicae</name>
    <dbReference type="NCBI Taxonomy" id="483013"/>
    <lineage>
        <taxon>Bacteria</taxon>
        <taxon>Pseudomonadati</taxon>
        <taxon>Pseudomonadota</taxon>
        <taxon>Alphaproteobacteria</taxon>
        <taxon>Rhodobacterales</taxon>
        <taxon>Paracoccaceae</taxon>
        <taxon>Tritonibacter</taxon>
    </lineage>
</organism>
<keyword evidence="2" id="KW-0285">Flavoprotein</keyword>
<evidence type="ECO:0000259" key="6">
    <source>
        <dbReference type="PROSITE" id="PS51349"/>
    </source>
</evidence>
<reference evidence="7 8" key="1">
    <citation type="submission" date="2023-10" db="EMBL/GenBank/DDBJ databases">
        <title>Eight complete genome sequences of bacteria isolated from laboratory stock of Giant Kelp gametophytes.</title>
        <authorList>
            <person name="Tolentino B."/>
            <person name="Nuzhdin S."/>
        </authorList>
    </citation>
    <scope>NUCLEOTIDE SEQUENCE [LARGE SCALE GENOMIC DNA]</scope>
    <source>
        <strain evidence="7 8">LC.270.F.C4</strain>
    </source>
</reference>
<proteinExistence type="inferred from homology"/>
<evidence type="ECO:0000313" key="8">
    <source>
        <dbReference type="Proteomes" id="UP001302666"/>
    </source>
</evidence>
<evidence type="ECO:0000256" key="5">
    <source>
        <dbReference type="ARBA" id="ARBA00024042"/>
    </source>
</evidence>
<gene>
    <name evidence="7" type="ORF">R1T40_12025</name>
</gene>
<keyword evidence="3" id="KW-0288">FMN</keyword>
<dbReference type="Proteomes" id="UP001302666">
    <property type="component" value="Chromosome"/>
</dbReference>
<dbReference type="PIRSF" id="PIRSF000138">
    <property type="entry name" value="Al-hdrx_acd_dh"/>
    <property type="match status" value="1"/>
</dbReference>
<dbReference type="EMBL" id="CP136704">
    <property type="protein sequence ID" value="WOI31693.1"/>
    <property type="molecule type" value="Genomic_DNA"/>
</dbReference>
<dbReference type="CDD" id="cd02809">
    <property type="entry name" value="alpha_hydroxyacid_oxid_FMN"/>
    <property type="match status" value="1"/>
</dbReference>
<feature type="domain" description="FMN hydroxy acid dehydrogenase" evidence="6">
    <location>
        <begin position="1"/>
        <end position="381"/>
    </location>
</feature>
<keyword evidence="8" id="KW-1185">Reference proteome</keyword>
<protein>
    <submittedName>
        <fullName evidence="7">Alpha-hydroxy acid oxidase</fullName>
        <ecNumber evidence="7">1.-.-.-</ecNumber>
    </submittedName>
</protein>
<dbReference type="PROSITE" id="PS51349">
    <property type="entry name" value="FMN_HYDROXY_ACID_DH_2"/>
    <property type="match status" value="1"/>
</dbReference>
<accession>A0ABZ0HA80</accession>
<comment type="cofactor">
    <cofactor evidence="1">
        <name>FMN</name>
        <dbReference type="ChEBI" id="CHEBI:58210"/>
    </cofactor>
</comment>
<evidence type="ECO:0000313" key="7">
    <source>
        <dbReference type="EMBL" id="WOI31693.1"/>
    </source>
</evidence>
<evidence type="ECO:0000256" key="2">
    <source>
        <dbReference type="ARBA" id="ARBA00022630"/>
    </source>
</evidence>
<dbReference type="PANTHER" id="PTHR10578">
    <property type="entry name" value="S -2-HYDROXY-ACID OXIDASE-RELATED"/>
    <property type="match status" value="1"/>
</dbReference>
<dbReference type="InterPro" id="IPR037396">
    <property type="entry name" value="FMN_HAD"/>
</dbReference>